<organism evidence="1 2">
    <name type="scientific">Serratia entomophila</name>
    <dbReference type="NCBI Taxonomy" id="42906"/>
    <lineage>
        <taxon>Bacteria</taxon>
        <taxon>Pseudomonadati</taxon>
        <taxon>Pseudomonadota</taxon>
        <taxon>Gammaproteobacteria</taxon>
        <taxon>Enterobacterales</taxon>
        <taxon>Yersiniaceae</taxon>
        <taxon>Serratia</taxon>
    </lineage>
</organism>
<name>A0ABY5CXB9_9GAMM</name>
<dbReference type="Proteomes" id="UP001056873">
    <property type="component" value="Chromosome"/>
</dbReference>
<sequence>MDKKLNLLSAILVALCIFAAAIVYSLTRSQHDFGDLSCEANATFSYFNSLDTLAGSDDIQLVLKINYVFLSGQKGVLILSGVANDGEKRFFVNRRINFTYTLQGDFYKFYYGEALHSPRDTLPENIYSYFFSSESSFYHIRYIDSNTLIFNSAYSPMFLCNVNS</sequence>
<dbReference type="EMBL" id="CP074347">
    <property type="protein sequence ID" value="USV01967.1"/>
    <property type="molecule type" value="Genomic_DNA"/>
</dbReference>
<dbReference type="Pfam" id="PF15941">
    <property type="entry name" value="FidL_like"/>
    <property type="match status" value="1"/>
</dbReference>
<keyword evidence="2" id="KW-1185">Reference proteome</keyword>
<dbReference type="RefSeq" id="WP_252961508.1">
    <property type="nucleotide sequence ID" value="NZ_CAMIPH010000005.1"/>
</dbReference>
<evidence type="ECO:0000313" key="1">
    <source>
        <dbReference type="EMBL" id="USV01967.1"/>
    </source>
</evidence>
<reference evidence="1" key="1">
    <citation type="journal article" date="2022" name="BMC Genomics">
        <title>Genome sequence of the entomopathogenic Serratia entomophila isolate 626 and characterisation of the species specific itaconate degradation pathway.</title>
        <authorList>
            <person name="Vaughan A.L."/>
            <person name="Altermann E."/>
            <person name="Glare T.R."/>
            <person name="Hurst M.R.H."/>
        </authorList>
    </citation>
    <scope>NUCLEOTIDE SEQUENCE</scope>
    <source>
        <strain evidence="1">626</strain>
    </source>
</reference>
<proteinExistence type="predicted"/>
<evidence type="ECO:0000313" key="2">
    <source>
        <dbReference type="Proteomes" id="UP001056873"/>
    </source>
</evidence>
<protein>
    <recommendedName>
        <fullName evidence="3">FidL-like membrane protein</fullName>
    </recommendedName>
</protein>
<gene>
    <name evidence="1" type="ORF">KFQ06_05420</name>
</gene>
<accession>A0ABY5CXB9</accession>
<evidence type="ECO:0008006" key="3">
    <source>
        <dbReference type="Google" id="ProtNLM"/>
    </source>
</evidence>
<dbReference type="InterPro" id="IPR031854">
    <property type="entry name" value="FidL-like"/>
</dbReference>